<protein>
    <submittedName>
        <fullName evidence="1">Uncharacterized protein</fullName>
    </submittedName>
</protein>
<dbReference type="GeneID" id="55821955"/>
<proteinExistence type="predicted"/>
<name>A0A7D5E795_9EURY</name>
<dbReference type="AlphaFoldDB" id="A0A7D5E795"/>
<dbReference type="Proteomes" id="UP000509594">
    <property type="component" value="Chromosome"/>
</dbReference>
<sequence length="64" mass="7280">MSRFVLRPFGQQNLIQEEIIACKSPCVFVTSSGKKIFIPPLESLKREYEKDAGKRFNDQTDSSA</sequence>
<gene>
    <name evidence="1" type="ORF">HWN40_09730</name>
</gene>
<evidence type="ECO:0000313" key="1">
    <source>
        <dbReference type="EMBL" id="QLC50493.1"/>
    </source>
</evidence>
<evidence type="ECO:0000313" key="2">
    <source>
        <dbReference type="Proteomes" id="UP000509594"/>
    </source>
</evidence>
<dbReference type="EMBL" id="CP058215">
    <property type="protein sequence ID" value="QLC50493.1"/>
    <property type="molecule type" value="Genomic_DNA"/>
</dbReference>
<dbReference type="KEGG" id="mzi:HWN40_09730"/>
<organism evidence="1 2">
    <name type="scientific">Methanolobus zinderi</name>
    <dbReference type="NCBI Taxonomy" id="536044"/>
    <lineage>
        <taxon>Archaea</taxon>
        <taxon>Methanobacteriati</taxon>
        <taxon>Methanobacteriota</taxon>
        <taxon>Stenosarchaea group</taxon>
        <taxon>Methanomicrobia</taxon>
        <taxon>Methanosarcinales</taxon>
        <taxon>Methanosarcinaceae</taxon>
        <taxon>Methanolobus</taxon>
    </lineage>
</organism>
<dbReference type="RefSeq" id="WP_176965549.1">
    <property type="nucleotide sequence ID" value="NZ_CP058215.1"/>
</dbReference>
<keyword evidence="2" id="KW-1185">Reference proteome</keyword>
<accession>A0A7D5E795</accession>
<reference evidence="1 2" key="1">
    <citation type="submission" date="2020-06" db="EMBL/GenBank/DDBJ databases">
        <title>Methanolobus halotolerans sp. nov., isolated from a saline lake Tus in Siberia.</title>
        <authorList>
            <person name="Shen Y."/>
            <person name="Chen S.-C."/>
            <person name="Lai M.-C."/>
            <person name="Huang H.-H."/>
            <person name="Chiu H.-H."/>
            <person name="Tang S.-L."/>
            <person name="Rogozin D.Y."/>
            <person name="Degermendzhy A.G."/>
        </authorList>
    </citation>
    <scope>NUCLEOTIDE SEQUENCE [LARGE SCALE GENOMIC DNA]</scope>
    <source>
        <strain evidence="1 2">DSM 21339</strain>
    </source>
</reference>